<evidence type="ECO:0000313" key="2">
    <source>
        <dbReference type="EMBL" id="KIU01382.1"/>
    </source>
</evidence>
<accession>A0AA40MJF4</accession>
<feature type="non-terminal residue" evidence="2">
    <location>
        <position position="153"/>
    </location>
</feature>
<name>A0AA40MJF4_STAAU</name>
<feature type="compositionally biased region" description="Basic and acidic residues" evidence="1">
    <location>
        <begin position="1"/>
        <end position="31"/>
    </location>
</feature>
<reference evidence="2 3" key="1">
    <citation type="submission" date="2015-01" db="EMBL/GenBank/DDBJ databases">
        <title>Characterization of Swiss Staphylococcus aureus strains involved in food poisoning.</title>
        <authorList>
            <person name="Crovadore J."/>
            <person name="Chablais R."/>
            <person name="Tonacini J."/>
            <person name="Schnyder B."/>
            <person name="Lefort F."/>
        </authorList>
    </citation>
    <scope>NUCLEOTIDE SEQUENCE [LARGE SCALE GENOMIC DNA]</scope>
    <source>
        <strain evidence="2 3">SA-120</strain>
    </source>
</reference>
<evidence type="ECO:0000256" key="1">
    <source>
        <dbReference type="SAM" id="MobiDB-lite"/>
    </source>
</evidence>
<evidence type="ECO:0000313" key="3">
    <source>
        <dbReference type="Proteomes" id="UP000032274"/>
    </source>
</evidence>
<feature type="region of interest" description="Disordered" evidence="1">
    <location>
        <begin position="1"/>
        <end position="153"/>
    </location>
</feature>
<comment type="caution">
    <text evidence="2">The sequence shown here is derived from an EMBL/GenBank/DDBJ whole genome shotgun (WGS) entry which is preliminary data.</text>
</comment>
<dbReference type="EMBL" id="JXIG01000417">
    <property type="protein sequence ID" value="KIU01382.1"/>
    <property type="molecule type" value="Genomic_DNA"/>
</dbReference>
<gene>
    <name evidence="2" type="ORF">QU38_01920</name>
</gene>
<proteinExistence type="predicted"/>
<dbReference type="AlphaFoldDB" id="A0AA40MJF4"/>
<sequence length="153" mass="16772">MRERGDVEEQRREDRGRHGRKEQHDHVEPDRPAGQPPGLRGFGGRGDAGDQQRDDQRHDRHLQAVEPGLADRLGPFGGDQRRGGRPGGEHRAEDQSRDQGQQGTGWVRHARPLRNSAPIRGRVVGRKGAGKTHLGRKNFGTGGIRGGSNPSAV</sequence>
<organism evidence="2 3">
    <name type="scientific">Staphylococcus aureus</name>
    <dbReference type="NCBI Taxonomy" id="1280"/>
    <lineage>
        <taxon>Bacteria</taxon>
        <taxon>Bacillati</taxon>
        <taxon>Bacillota</taxon>
        <taxon>Bacilli</taxon>
        <taxon>Bacillales</taxon>
        <taxon>Staphylococcaceae</taxon>
        <taxon>Staphylococcus</taxon>
    </lineage>
</organism>
<feature type="compositionally biased region" description="Basic and acidic residues" evidence="1">
    <location>
        <begin position="79"/>
        <end position="97"/>
    </location>
</feature>
<protein>
    <submittedName>
        <fullName evidence="2">Uncharacterized protein</fullName>
    </submittedName>
</protein>
<feature type="compositionally biased region" description="Basic residues" evidence="1">
    <location>
        <begin position="123"/>
        <end position="136"/>
    </location>
</feature>
<feature type="compositionally biased region" description="Basic and acidic residues" evidence="1">
    <location>
        <begin position="47"/>
        <end position="63"/>
    </location>
</feature>
<dbReference type="Proteomes" id="UP000032274">
    <property type="component" value="Unassembled WGS sequence"/>
</dbReference>